<dbReference type="AlphaFoldDB" id="A0A9W6ID47"/>
<dbReference type="InterPro" id="IPR043917">
    <property type="entry name" value="DUF5753"/>
</dbReference>
<organism evidence="2 3">
    <name type="scientific">Streptosporangium carneum</name>
    <dbReference type="NCBI Taxonomy" id="47481"/>
    <lineage>
        <taxon>Bacteria</taxon>
        <taxon>Bacillati</taxon>
        <taxon>Actinomycetota</taxon>
        <taxon>Actinomycetes</taxon>
        <taxon>Streptosporangiales</taxon>
        <taxon>Streptosporangiaceae</taxon>
        <taxon>Streptosporangium</taxon>
    </lineage>
</organism>
<proteinExistence type="predicted"/>
<sequence length="286" mass="32327">MNRNGKSPTVRRRRLAAELRRIREERKQTIDQVVEQLDWHATKLSRFETGRRAIQPSDVRALLAVYGVKPEEHEALLVLAREARQRGWWHAYGQAVPEWFEVYVGLESEASSLHIYECEFVPGLLQTEDYIRAVHRAAQIGASEEEIDQRVAVRVARQKLLRGDDPPQLWMIVNEAVIRRAVGGADVMRDQLAKLIEAAELPNVTLQVLPFAVGAHPAMGGGFHMLGFGSLETDVVYIEYPTGTIYLEKQPEVERYKLIFDHLRAAALPTEASKAIIARMASELAT</sequence>
<dbReference type="Pfam" id="PF13560">
    <property type="entry name" value="HTH_31"/>
    <property type="match status" value="1"/>
</dbReference>
<dbReference type="PROSITE" id="PS50943">
    <property type="entry name" value="HTH_CROC1"/>
    <property type="match status" value="1"/>
</dbReference>
<dbReference type="SMART" id="SM00530">
    <property type="entry name" value="HTH_XRE"/>
    <property type="match status" value="1"/>
</dbReference>
<evidence type="ECO:0000313" key="2">
    <source>
        <dbReference type="EMBL" id="GLK15494.1"/>
    </source>
</evidence>
<dbReference type="Gene3D" id="1.10.260.40">
    <property type="entry name" value="lambda repressor-like DNA-binding domains"/>
    <property type="match status" value="1"/>
</dbReference>
<feature type="domain" description="HTH cro/C1-type" evidence="1">
    <location>
        <begin position="19"/>
        <end position="73"/>
    </location>
</feature>
<dbReference type="CDD" id="cd00093">
    <property type="entry name" value="HTH_XRE"/>
    <property type="match status" value="1"/>
</dbReference>
<gene>
    <name evidence="2" type="ORF">GCM10017600_89090</name>
</gene>
<protein>
    <submittedName>
        <fullName evidence="2">Transcriptional regulator</fullName>
    </submittedName>
</protein>
<dbReference type="EMBL" id="BSEV01000060">
    <property type="protein sequence ID" value="GLK15494.1"/>
    <property type="molecule type" value="Genomic_DNA"/>
</dbReference>
<evidence type="ECO:0000259" key="1">
    <source>
        <dbReference type="PROSITE" id="PS50943"/>
    </source>
</evidence>
<dbReference type="GO" id="GO:0003677">
    <property type="term" value="F:DNA binding"/>
    <property type="evidence" value="ECO:0007669"/>
    <property type="project" value="InterPro"/>
</dbReference>
<evidence type="ECO:0000313" key="3">
    <source>
        <dbReference type="Proteomes" id="UP001143474"/>
    </source>
</evidence>
<name>A0A9W6ID47_9ACTN</name>
<keyword evidence="3" id="KW-1185">Reference proteome</keyword>
<dbReference type="InterPro" id="IPR001387">
    <property type="entry name" value="Cro/C1-type_HTH"/>
</dbReference>
<reference evidence="2" key="1">
    <citation type="journal article" date="2014" name="Int. J. Syst. Evol. Microbiol.">
        <title>Complete genome sequence of Corynebacterium casei LMG S-19264T (=DSM 44701T), isolated from a smear-ripened cheese.</title>
        <authorList>
            <consortium name="US DOE Joint Genome Institute (JGI-PGF)"/>
            <person name="Walter F."/>
            <person name="Albersmeier A."/>
            <person name="Kalinowski J."/>
            <person name="Ruckert C."/>
        </authorList>
    </citation>
    <scope>NUCLEOTIDE SEQUENCE</scope>
    <source>
        <strain evidence="2">VKM Ac-2007</strain>
    </source>
</reference>
<comment type="caution">
    <text evidence="2">The sequence shown here is derived from an EMBL/GenBank/DDBJ whole genome shotgun (WGS) entry which is preliminary data.</text>
</comment>
<accession>A0A9W6ID47</accession>
<dbReference type="Pfam" id="PF19054">
    <property type="entry name" value="DUF5753"/>
    <property type="match status" value="1"/>
</dbReference>
<dbReference type="SUPFAM" id="SSF47413">
    <property type="entry name" value="lambda repressor-like DNA-binding domains"/>
    <property type="match status" value="1"/>
</dbReference>
<reference evidence="2" key="2">
    <citation type="submission" date="2023-01" db="EMBL/GenBank/DDBJ databases">
        <authorList>
            <person name="Sun Q."/>
            <person name="Evtushenko L."/>
        </authorList>
    </citation>
    <scope>NUCLEOTIDE SEQUENCE</scope>
    <source>
        <strain evidence="2">VKM Ac-2007</strain>
    </source>
</reference>
<dbReference type="Proteomes" id="UP001143474">
    <property type="component" value="Unassembled WGS sequence"/>
</dbReference>
<dbReference type="InterPro" id="IPR010982">
    <property type="entry name" value="Lambda_DNA-bd_dom_sf"/>
</dbReference>